<dbReference type="InterPro" id="IPR052090">
    <property type="entry name" value="Cytolytic_pore-forming_toxin"/>
</dbReference>
<dbReference type="PANTHER" id="PTHR31594:SF16">
    <property type="entry name" value="SI:CH211-281L24.3"/>
    <property type="match status" value="1"/>
</dbReference>
<accession>A0AAD3N8X0</accession>
<dbReference type="AlphaFoldDB" id="A0AAD3N8X0"/>
<dbReference type="Gene3D" id="1.20.58.1200">
    <property type="entry name" value="RNA silencing suppressor P21, N-terminal domain"/>
    <property type="match status" value="1"/>
</dbReference>
<dbReference type="PANTHER" id="PTHR31594">
    <property type="entry name" value="AIG1-TYPE G DOMAIN-CONTAINING PROTEIN"/>
    <property type="match status" value="1"/>
</dbReference>
<keyword evidence="2" id="KW-1185">Reference proteome</keyword>
<evidence type="ECO:0000313" key="1">
    <source>
        <dbReference type="EMBL" id="GLD67943.1"/>
    </source>
</evidence>
<dbReference type="Proteomes" id="UP001279410">
    <property type="component" value="Unassembled WGS sequence"/>
</dbReference>
<comment type="caution">
    <text evidence="1">The sequence shown here is derived from an EMBL/GenBank/DDBJ whole genome shotgun (WGS) entry which is preliminary data.</text>
</comment>
<organism evidence="1 2">
    <name type="scientific">Lates japonicus</name>
    <name type="common">Japanese lates</name>
    <dbReference type="NCBI Taxonomy" id="270547"/>
    <lineage>
        <taxon>Eukaryota</taxon>
        <taxon>Metazoa</taxon>
        <taxon>Chordata</taxon>
        <taxon>Craniata</taxon>
        <taxon>Vertebrata</taxon>
        <taxon>Euteleostomi</taxon>
        <taxon>Actinopterygii</taxon>
        <taxon>Neopterygii</taxon>
        <taxon>Teleostei</taxon>
        <taxon>Neoteleostei</taxon>
        <taxon>Acanthomorphata</taxon>
        <taxon>Carangaria</taxon>
        <taxon>Carangaria incertae sedis</taxon>
        <taxon>Centropomidae</taxon>
        <taxon>Lates</taxon>
    </lineage>
</organism>
<proteinExistence type="predicted"/>
<protein>
    <submittedName>
        <fullName evidence="1">Uncharacterized protein</fullName>
    </submittedName>
</protein>
<dbReference type="EMBL" id="BRZM01000122">
    <property type="protein sequence ID" value="GLD67943.1"/>
    <property type="molecule type" value="Genomic_DNA"/>
</dbReference>
<name>A0AAD3N8X0_LATJO</name>
<evidence type="ECO:0000313" key="2">
    <source>
        <dbReference type="Proteomes" id="UP001279410"/>
    </source>
</evidence>
<sequence length="218" mass="24409">MGDDDYDPEYQCDFLLDVCSHVKDCETKTGLRVLPSLQSVFQSAPSVWIIDLSKRKTSILLEVLKLQPEKKQVKLRGCSDEESEVRSLLQCLPYISQLSCDPDFFQRVCTSISVKSRQEVQQLVSLLKLLDFTLQLTGELNRKTCGTVGRVLGLCSSNVDLILTPRKVSVRGASLLFRPSTQLHSLRLSSHMVLLLLTGQRGRLFLFGLAVTSFLCSP</sequence>
<gene>
    <name evidence="1" type="ORF">AKAME5_001926600</name>
</gene>
<reference evidence="1" key="1">
    <citation type="submission" date="2022-08" db="EMBL/GenBank/DDBJ databases">
        <title>Genome sequencing of akame (Lates japonicus).</title>
        <authorList>
            <person name="Hashiguchi Y."/>
            <person name="Takahashi H."/>
        </authorList>
    </citation>
    <scope>NUCLEOTIDE SEQUENCE</scope>
    <source>
        <strain evidence="1">Kochi</strain>
    </source>
</reference>